<proteinExistence type="predicted"/>
<evidence type="ECO:0000256" key="2">
    <source>
        <dbReference type="ARBA" id="ARBA00013194"/>
    </source>
</evidence>
<keyword evidence="4" id="KW-0413">Isomerase</keyword>
<dbReference type="PROSITE" id="PS50072">
    <property type="entry name" value="CSA_PPIASE_2"/>
    <property type="match status" value="1"/>
</dbReference>
<dbReference type="Pfam" id="PF00160">
    <property type="entry name" value="Pro_isomerase"/>
    <property type="match status" value="1"/>
</dbReference>
<dbReference type="SUPFAM" id="SSF50891">
    <property type="entry name" value="Cyclophilin-like"/>
    <property type="match status" value="1"/>
</dbReference>
<dbReference type="GO" id="GO:0016018">
    <property type="term" value="F:cyclosporin A binding"/>
    <property type="evidence" value="ECO:0007669"/>
    <property type="project" value="TreeGrafter"/>
</dbReference>
<keyword evidence="3" id="KW-0697">Rotamase</keyword>
<dbReference type="OrthoDB" id="407558at2759"/>
<dbReference type="FunFam" id="2.40.100.10:FF:000025">
    <property type="entry name" value="Peptidyl-prolyl cis-trans isomerase CYP19-2"/>
    <property type="match status" value="1"/>
</dbReference>
<keyword evidence="9" id="KW-1185">Reference proteome</keyword>
<evidence type="ECO:0000259" key="7">
    <source>
        <dbReference type="PROSITE" id="PS50072"/>
    </source>
</evidence>
<accession>A0A2N5UAD6</accession>
<evidence type="ECO:0000256" key="3">
    <source>
        <dbReference type="ARBA" id="ARBA00023110"/>
    </source>
</evidence>
<evidence type="ECO:0000313" key="8">
    <source>
        <dbReference type="EMBL" id="PLW34693.1"/>
    </source>
</evidence>
<dbReference type="GO" id="GO:0003755">
    <property type="term" value="F:peptidyl-prolyl cis-trans isomerase activity"/>
    <property type="evidence" value="ECO:0007669"/>
    <property type="project" value="UniProtKB-KW"/>
</dbReference>
<dbReference type="InterPro" id="IPR020892">
    <property type="entry name" value="Cyclophilin-type_PPIase_CS"/>
</dbReference>
<dbReference type="PANTHER" id="PTHR11071:SF561">
    <property type="entry name" value="PEPTIDYL-PROLYL CIS-TRANS ISOMERASE D-RELATED"/>
    <property type="match status" value="1"/>
</dbReference>
<comment type="catalytic activity">
    <reaction evidence="1">
        <text>[protein]-peptidylproline (omega=180) = [protein]-peptidylproline (omega=0)</text>
        <dbReference type="Rhea" id="RHEA:16237"/>
        <dbReference type="Rhea" id="RHEA-COMP:10747"/>
        <dbReference type="Rhea" id="RHEA-COMP:10748"/>
        <dbReference type="ChEBI" id="CHEBI:83833"/>
        <dbReference type="ChEBI" id="CHEBI:83834"/>
        <dbReference type="EC" id="5.2.1.8"/>
    </reaction>
</comment>
<protein>
    <recommendedName>
        <fullName evidence="2">peptidylprolyl isomerase</fullName>
        <ecNumber evidence="2">5.2.1.8</ecNumber>
    </recommendedName>
</protein>
<evidence type="ECO:0000256" key="1">
    <source>
        <dbReference type="ARBA" id="ARBA00000971"/>
    </source>
</evidence>
<dbReference type="EMBL" id="PGCJ01000272">
    <property type="protein sequence ID" value="PLW34693.1"/>
    <property type="molecule type" value="Genomic_DNA"/>
</dbReference>
<feature type="compositionally biased region" description="Basic and acidic residues" evidence="6">
    <location>
        <begin position="190"/>
        <end position="204"/>
    </location>
</feature>
<dbReference type="GO" id="GO:0006457">
    <property type="term" value="P:protein folding"/>
    <property type="evidence" value="ECO:0007669"/>
    <property type="project" value="InterPro"/>
</dbReference>
<name>A0A2N5UAD6_9BASI</name>
<dbReference type="STRING" id="200324.A0A2N5UAD6"/>
<feature type="compositionally biased region" description="Low complexity" evidence="6">
    <location>
        <begin position="212"/>
        <end position="235"/>
    </location>
</feature>
<dbReference type="Proteomes" id="UP000235388">
    <property type="component" value="Unassembled WGS sequence"/>
</dbReference>
<feature type="compositionally biased region" description="Basic residues" evidence="6">
    <location>
        <begin position="237"/>
        <end position="265"/>
    </location>
</feature>
<dbReference type="InterPro" id="IPR029000">
    <property type="entry name" value="Cyclophilin-like_dom_sf"/>
</dbReference>
<dbReference type="GO" id="GO:0005737">
    <property type="term" value="C:cytoplasm"/>
    <property type="evidence" value="ECO:0007669"/>
    <property type="project" value="TreeGrafter"/>
</dbReference>
<feature type="coiled-coil region" evidence="5">
    <location>
        <begin position="284"/>
        <end position="334"/>
    </location>
</feature>
<comment type="caution">
    <text evidence="8">The sequence shown here is derived from an EMBL/GenBank/DDBJ whole genome shotgun (WGS) entry which is preliminary data.</text>
</comment>
<dbReference type="PANTHER" id="PTHR11071">
    <property type="entry name" value="PEPTIDYL-PROLYL CIS-TRANS ISOMERASE"/>
    <property type="match status" value="1"/>
</dbReference>
<evidence type="ECO:0000256" key="5">
    <source>
        <dbReference type="SAM" id="Coils"/>
    </source>
</evidence>
<evidence type="ECO:0000256" key="4">
    <source>
        <dbReference type="ARBA" id="ARBA00023235"/>
    </source>
</evidence>
<sequence>MSNPNNPRVFFDFSIKNGPARRVMFELFKDRVPITTENFRALCTGEKGYSTLAPEKLLCYKGSPVHRIVPNFMIQGGDFIQHNGKSGESIYGGEFDDENFELDCDREGLLVMANKGPNTNQSQWFVTLAPADHLTGKHVVFGRVQSGFDVVQEIGRLETDNKHRPLGGAEVVQIVHCGQLERKQKPRTYKSADESLKNRSDPHSDRKRHSRSPSVASSTTSRRSSVSSASSSESSHAARKRRRQEKKEKKKARKAHKGSKSKKLKFKEQQRQEEDHPPQADDPRAQEELALMKVELEHQQAERQRQEEQELARLAEEKERKARALEVLKSKQHRKEGGVIFKGRGSMRYRDSDPSLWNTPRSHSPLFNWEDISCLPIVHQEFREYDGDHVEWPITCFSTLEMMSAFVSETLKTPILKSKNK</sequence>
<feature type="region of interest" description="Disordered" evidence="6">
    <location>
        <begin position="177"/>
        <end position="283"/>
    </location>
</feature>
<evidence type="ECO:0000313" key="9">
    <source>
        <dbReference type="Proteomes" id="UP000235388"/>
    </source>
</evidence>
<dbReference type="PROSITE" id="PS00170">
    <property type="entry name" value="CSA_PPIASE_1"/>
    <property type="match status" value="1"/>
</dbReference>
<dbReference type="Gene3D" id="2.40.100.10">
    <property type="entry name" value="Cyclophilin-like"/>
    <property type="match status" value="1"/>
</dbReference>
<gene>
    <name evidence="8" type="ORF">PCANC_12256</name>
</gene>
<dbReference type="AlphaFoldDB" id="A0A2N5UAD6"/>
<dbReference type="PRINTS" id="PR00153">
    <property type="entry name" value="CSAPPISMRASE"/>
</dbReference>
<feature type="compositionally biased region" description="Basic and acidic residues" evidence="6">
    <location>
        <begin position="266"/>
        <end position="283"/>
    </location>
</feature>
<organism evidence="8 9">
    <name type="scientific">Puccinia coronata f. sp. avenae</name>
    <dbReference type="NCBI Taxonomy" id="200324"/>
    <lineage>
        <taxon>Eukaryota</taxon>
        <taxon>Fungi</taxon>
        <taxon>Dikarya</taxon>
        <taxon>Basidiomycota</taxon>
        <taxon>Pucciniomycotina</taxon>
        <taxon>Pucciniomycetes</taxon>
        <taxon>Pucciniales</taxon>
        <taxon>Pucciniaceae</taxon>
        <taxon>Puccinia</taxon>
    </lineage>
</organism>
<dbReference type="InterPro" id="IPR002130">
    <property type="entry name" value="Cyclophilin-type_PPIase_dom"/>
</dbReference>
<feature type="domain" description="PPIase cyclophilin-type" evidence="7">
    <location>
        <begin position="10"/>
        <end position="179"/>
    </location>
</feature>
<reference evidence="8 9" key="1">
    <citation type="submission" date="2017-11" db="EMBL/GenBank/DDBJ databases">
        <title>De novo assembly and phasing of dikaryotic genomes from two isolates of Puccinia coronata f. sp. avenae, the causal agent of oat crown rust.</title>
        <authorList>
            <person name="Miller M.E."/>
            <person name="Zhang Y."/>
            <person name="Omidvar V."/>
            <person name="Sperschneider J."/>
            <person name="Schwessinger B."/>
            <person name="Raley C."/>
            <person name="Palmer J.M."/>
            <person name="Garnica D."/>
            <person name="Upadhyaya N."/>
            <person name="Rathjen J."/>
            <person name="Taylor J.M."/>
            <person name="Park R.F."/>
            <person name="Dodds P.N."/>
            <person name="Hirsch C.D."/>
            <person name="Kianian S.F."/>
            <person name="Figueroa M."/>
        </authorList>
    </citation>
    <scope>NUCLEOTIDE SEQUENCE [LARGE SCALE GENOMIC DNA]</scope>
    <source>
        <strain evidence="8">12NC29</strain>
    </source>
</reference>
<dbReference type="EC" id="5.2.1.8" evidence="2"/>
<evidence type="ECO:0000256" key="6">
    <source>
        <dbReference type="SAM" id="MobiDB-lite"/>
    </source>
</evidence>
<keyword evidence="5" id="KW-0175">Coiled coil</keyword>